<dbReference type="InterPro" id="IPR054221">
    <property type="entry name" value="DUF6941"/>
</dbReference>
<name>A0A1A6BA59_MYCGO</name>
<evidence type="ECO:0000313" key="1">
    <source>
        <dbReference type="EMBL" id="OBR99246.1"/>
    </source>
</evidence>
<organism evidence="1 2">
    <name type="scientific">Mycobacterium gordonae</name>
    <dbReference type="NCBI Taxonomy" id="1778"/>
    <lineage>
        <taxon>Bacteria</taxon>
        <taxon>Bacillati</taxon>
        <taxon>Actinomycetota</taxon>
        <taxon>Actinomycetes</taxon>
        <taxon>Mycobacteriales</taxon>
        <taxon>Mycobacteriaceae</taxon>
        <taxon>Mycobacterium</taxon>
    </lineage>
</organism>
<protein>
    <submittedName>
        <fullName evidence="1">Uncharacterized protein</fullName>
    </submittedName>
</protein>
<dbReference type="Pfam" id="PF22091">
    <property type="entry name" value="DUF6941"/>
    <property type="match status" value="1"/>
</dbReference>
<comment type="caution">
    <text evidence="1">The sequence shown here is derived from an EMBL/GenBank/DDBJ whole genome shotgun (WGS) entry which is preliminary data.</text>
</comment>
<reference evidence="1 2" key="1">
    <citation type="submission" date="2016-06" db="EMBL/GenBank/DDBJ databases">
        <authorList>
            <person name="Kjaerup R.B."/>
            <person name="Dalgaard T.S."/>
            <person name="Juul-Madsen H.R."/>
        </authorList>
    </citation>
    <scope>NUCLEOTIDE SEQUENCE [LARGE SCALE GENOMIC DNA]</scope>
    <source>
        <strain evidence="1 2">1245752.6</strain>
    </source>
</reference>
<sequence>MAARTRSDEKAVPGQARAELDYAFVAEYAKVEASGTLTAIGASYLEVRPPGLPAQHSLAIAGRVRAPEDTQSIELLIRINPPGPMNIEINGTLTPGPEPVRYDGKVAVLFTAMSVIPLVAPGLCEIFIDIDGREQRRLAFNIVAPPQ</sequence>
<dbReference type="EMBL" id="MAEM01000462">
    <property type="protein sequence ID" value="OBR99246.1"/>
    <property type="molecule type" value="Genomic_DNA"/>
</dbReference>
<gene>
    <name evidence="1" type="ORF">A9W98_31245</name>
</gene>
<dbReference type="Proteomes" id="UP000093757">
    <property type="component" value="Unassembled WGS sequence"/>
</dbReference>
<evidence type="ECO:0000313" key="2">
    <source>
        <dbReference type="Proteomes" id="UP000093757"/>
    </source>
</evidence>
<proteinExistence type="predicted"/>
<accession>A0A1A6BA59</accession>
<dbReference type="AlphaFoldDB" id="A0A1A6BA59"/>